<gene>
    <name evidence="6" type="ORF">ETU37_05855</name>
</gene>
<feature type="binding site" evidence="4">
    <location>
        <position position="163"/>
    </location>
    <ligand>
        <name>Zn(2+)</name>
        <dbReference type="ChEBI" id="CHEBI:29105"/>
    </ligand>
</feature>
<evidence type="ECO:0000256" key="2">
    <source>
        <dbReference type="ARBA" id="ARBA00022679"/>
    </source>
</evidence>
<dbReference type="InterPro" id="IPR003000">
    <property type="entry name" value="Sirtuin"/>
</dbReference>
<dbReference type="InterPro" id="IPR026591">
    <property type="entry name" value="Sirtuin_cat_small_dom_sf"/>
</dbReference>
<dbReference type="Gene3D" id="3.40.50.1220">
    <property type="entry name" value="TPP-binding domain"/>
    <property type="match status" value="1"/>
</dbReference>
<accession>A0A4Q5J426</accession>
<keyword evidence="3" id="KW-0520">NAD</keyword>
<evidence type="ECO:0000313" key="7">
    <source>
        <dbReference type="Proteomes" id="UP000291189"/>
    </source>
</evidence>
<name>A0A4Q5J426_9ACTN</name>
<feature type="binding site" evidence="4">
    <location>
        <position position="125"/>
    </location>
    <ligand>
        <name>Zn(2+)</name>
        <dbReference type="ChEBI" id="CHEBI:29105"/>
    </ligand>
</feature>
<dbReference type="PROSITE" id="PS50305">
    <property type="entry name" value="SIRTUIN"/>
    <property type="match status" value="1"/>
</dbReference>
<evidence type="ECO:0000256" key="4">
    <source>
        <dbReference type="PROSITE-ProRule" id="PRU00236"/>
    </source>
</evidence>
<proteinExistence type="predicted"/>
<dbReference type="CDD" id="cd01407">
    <property type="entry name" value="SIR2-fam"/>
    <property type="match status" value="1"/>
</dbReference>
<dbReference type="Pfam" id="PF02146">
    <property type="entry name" value="SIR2"/>
    <property type="match status" value="1"/>
</dbReference>
<dbReference type="OrthoDB" id="9800582at2"/>
<feature type="binding site" evidence="4">
    <location>
        <position position="138"/>
    </location>
    <ligand>
        <name>Zn(2+)</name>
        <dbReference type="ChEBI" id="CHEBI:29105"/>
    </ligand>
</feature>
<dbReference type="GO" id="GO:0017136">
    <property type="term" value="F:histone deacetylase activity, NAD-dependent"/>
    <property type="evidence" value="ECO:0007669"/>
    <property type="project" value="TreeGrafter"/>
</dbReference>
<keyword evidence="7" id="KW-1185">Reference proteome</keyword>
<dbReference type="GO" id="GO:0070403">
    <property type="term" value="F:NAD+ binding"/>
    <property type="evidence" value="ECO:0007669"/>
    <property type="project" value="InterPro"/>
</dbReference>
<evidence type="ECO:0000256" key="3">
    <source>
        <dbReference type="ARBA" id="ARBA00023027"/>
    </source>
</evidence>
<keyword evidence="4" id="KW-0862">Zinc</keyword>
<evidence type="ECO:0000313" key="6">
    <source>
        <dbReference type="EMBL" id="RYU13362.1"/>
    </source>
</evidence>
<dbReference type="Proteomes" id="UP000291189">
    <property type="component" value="Unassembled WGS sequence"/>
</dbReference>
<organism evidence="6 7">
    <name type="scientific">Nocardioides iriomotensis</name>
    <dbReference type="NCBI Taxonomy" id="715784"/>
    <lineage>
        <taxon>Bacteria</taxon>
        <taxon>Bacillati</taxon>
        <taxon>Actinomycetota</taxon>
        <taxon>Actinomycetes</taxon>
        <taxon>Propionibacteriales</taxon>
        <taxon>Nocardioidaceae</taxon>
        <taxon>Nocardioides</taxon>
    </lineage>
</organism>
<feature type="binding site" evidence="4">
    <location>
        <position position="160"/>
    </location>
    <ligand>
        <name>Zn(2+)</name>
        <dbReference type="ChEBI" id="CHEBI:29105"/>
    </ligand>
</feature>
<dbReference type="GO" id="GO:0046872">
    <property type="term" value="F:metal ion binding"/>
    <property type="evidence" value="ECO:0007669"/>
    <property type="project" value="UniProtKB-KW"/>
</dbReference>
<sequence length="265" mass="27589">MSNAALVDLLREATRVVGFTGAGVSTESGIPDFRSPGGVWSRFDPLDFTFSRYVGSAEVRARSWEMRREFFATPFEPNPAHHAFAALEAAGRCRGVVTQNIDGLHQAAGSREVVELHGTATEVMCIGHAPAMGTPDGCGFRQTNAWALAQVDAGDPDPACPLCGGLVKSATVSFEQVLFPGVVERAYGLAATCDLMIAAGSSLQVYPAAGLPEVAVGHGARLVIVNDEETPLDDLATVVVRGNAGETLGPAVAEVLGNGRAARLG</sequence>
<dbReference type="InterPro" id="IPR029035">
    <property type="entry name" value="DHS-like_NAD/FAD-binding_dom"/>
</dbReference>
<evidence type="ECO:0000256" key="1">
    <source>
        <dbReference type="ARBA" id="ARBA00012928"/>
    </source>
</evidence>
<dbReference type="AlphaFoldDB" id="A0A4Q5J426"/>
<reference evidence="6 7" key="1">
    <citation type="submission" date="2019-01" db="EMBL/GenBank/DDBJ databases">
        <title>Nocardioides guangzhouensis sp. nov., an actinobacterium isolated from soil.</title>
        <authorList>
            <person name="Fu Y."/>
            <person name="Cai Y."/>
            <person name="Lin Z."/>
            <person name="Chen P."/>
        </authorList>
    </citation>
    <scope>NUCLEOTIDE SEQUENCE [LARGE SCALE GENOMIC DNA]</scope>
    <source>
        <strain evidence="6 7">NBRC 105384</strain>
    </source>
</reference>
<evidence type="ECO:0000259" key="5">
    <source>
        <dbReference type="PROSITE" id="PS50305"/>
    </source>
</evidence>
<protein>
    <recommendedName>
        <fullName evidence="1">protein acetyllysine N-acetyltransferase</fullName>
        <ecNumber evidence="1">2.3.1.286</ecNumber>
    </recommendedName>
</protein>
<keyword evidence="4" id="KW-0479">Metal-binding</keyword>
<dbReference type="RefSeq" id="WP_129986279.1">
    <property type="nucleotide sequence ID" value="NZ_SDPU01000018.1"/>
</dbReference>
<dbReference type="PANTHER" id="PTHR11085:SF10">
    <property type="entry name" value="NAD-DEPENDENT PROTEIN DEACYLASE SIRTUIN-5, MITOCHONDRIAL-RELATED"/>
    <property type="match status" value="1"/>
</dbReference>
<feature type="domain" description="Deacetylase sirtuin-type" evidence="5">
    <location>
        <begin position="1"/>
        <end position="265"/>
    </location>
</feature>
<dbReference type="Gene3D" id="3.30.1600.10">
    <property type="entry name" value="SIR2/SIRT2 'Small Domain"/>
    <property type="match status" value="1"/>
</dbReference>
<dbReference type="InterPro" id="IPR050134">
    <property type="entry name" value="NAD-dep_sirtuin_deacylases"/>
</dbReference>
<feature type="active site" description="Proton acceptor" evidence="4">
    <location>
        <position position="117"/>
    </location>
</feature>
<dbReference type="SUPFAM" id="SSF52467">
    <property type="entry name" value="DHS-like NAD/FAD-binding domain"/>
    <property type="match status" value="1"/>
</dbReference>
<dbReference type="InterPro" id="IPR026590">
    <property type="entry name" value="Ssirtuin_cat_dom"/>
</dbReference>
<comment type="caution">
    <text evidence="6">The sequence shown here is derived from an EMBL/GenBank/DDBJ whole genome shotgun (WGS) entry which is preliminary data.</text>
</comment>
<dbReference type="PANTHER" id="PTHR11085">
    <property type="entry name" value="NAD-DEPENDENT PROTEIN DEACYLASE SIRTUIN-5, MITOCHONDRIAL-RELATED"/>
    <property type="match status" value="1"/>
</dbReference>
<keyword evidence="2" id="KW-0808">Transferase</keyword>
<dbReference type="EC" id="2.3.1.286" evidence="1"/>
<dbReference type="EMBL" id="SDPU01000018">
    <property type="protein sequence ID" value="RYU13362.1"/>
    <property type="molecule type" value="Genomic_DNA"/>
</dbReference>